<reference evidence="2" key="1">
    <citation type="submission" date="2022-08" db="EMBL/GenBank/DDBJ databases">
        <title>Alicyclobacillus dauci DSM2870, complete genome.</title>
        <authorList>
            <person name="Wang Q."/>
            <person name="Cai R."/>
            <person name="Wang Z."/>
        </authorList>
    </citation>
    <scope>NUCLEOTIDE SEQUENCE</scope>
    <source>
        <strain evidence="2">DSM 28700</strain>
        <plasmid evidence="2">unnamed2</plasmid>
    </source>
</reference>
<dbReference type="Proteomes" id="UP001164803">
    <property type="component" value="Plasmid unnamed2"/>
</dbReference>
<name>A0ABY6ZBS7_9BACL</name>
<gene>
    <name evidence="2" type="ORF">NZD86_24075</name>
    <name evidence="1" type="ORF">NZD86_24375</name>
</gene>
<evidence type="ECO:0000313" key="1">
    <source>
        <dbReference type="EMBL" id="WAH39506.1"/>
    </source>
</evidence>
<keyword evidence="2" id="KW-0614">Plasmid</keyword>
<proteinExistence type="predicted"/>
<dbReference type="Gene3D" id="2.10.260.10">
    <property type="match status" value="1"/>
</dbReference>
<protein>
    <submittedName>
        <fullName evidence="2">AbrB family transcriptional regulator</fullName>
    </submittedName>
</protein>
<accession>A0ABY6ZBS7</accession>
<organism evidence="2 3">
    <name type="scientific">Alicyclobacillus dauci</name>
    <dbReference type="NCBI Taxonomy" id="1475485"/>
    <lineage>
        <taxon>Bacteria</taxon>
        <taxon>Bacillati</taxon>
        <taxon>Bacillota</taxon>
        <taxon>Bacilli</taxon>
        <taxon>Bacillales</taxon>
        <taxon>Alicyclobacillaceae</taxon>
        <taxon>Alicyclobacillus</taxon>
    </lineage>
</organism>
<keyword evidence="3" id="KW-1185">Reference proteome</keyword>
<evidence type="ECO:0000313" key="3">
    <source>
        <dbReference type="Proteomes" id="UP001164803"/>
    </source>
</evidence>
<geneLocation type="plasmid" evidence="2 3">
    <name>unnamed2</name>
</geneLocation>
<evidence type="ECO:0000313" key="2">
    <source>
        <dbReference type="EMBL" id="WAH39566.1"/>
    </source>
</evidence>
<dbReference type="EMBL" id="CP104066">
    <property type="protein sequence ID" value="WAH39506.1"/>
    <property type="molecule type" value="Genomic_DNA"/>
</dbReference>
<sequence length="67" mass="7728">MELRRTLHIERRNPMEVFTDADCIIFRKYEVSCTFCGNENDVTLFKGKALCDDCRRELVAKAASPTV</sequence>
<dbReference type="EMBL" id="CP104066">
    <property type="protein sequence ID" value="WAH39566.1"/>
    <property type="molecule type" value="Genomic_DNA"/>
</dbReference>